<name>A0AAD6YXY0_9AGAR</name>
<feature type="region of interest" description="Disordered" evidence="1">
    <location>
        <begin position="420"/>
        <end position="492"/>
    </location>
</feature>
<feature type="compositionally biased region" description="Pro residues" evidence="1">
    <location>
        <begin position="296"/>
        <end position="329"/>
    </location>
</feature>
<sequence length="574" mass="62534">MGVHGNPYFEFLAQLRREETEVAPRRLSDVQHYMSYDDFKEHITKRFSEEYPDEPKAQQLSARYKLAGVMLKEEPEEVKARIKQECDEAHTEDLRKYRENEEGVPDADPGVQRECRENFLTIVQPLLAGLQAYTGLTLNIIGARMNKNGQFETLSANTGTIDGKDWSRWDPEGYSSTLKTYLKFVHAGHLESQGLTAPAVPGPARPAVGPPPPPAAPREVEDSSAFLNMNLAHMPGGGDAAPVPDETQANVVMGPPPPPPLIEDEDDERISAGVLLPSAGSKSASTQASASSAPAPSAPVPPVPAPPPPTPAPSAPAPSAPAPSAPAPSAPSIIDQVAYPASSPLMPEESAMTWGIRIMTDPLRRKILAMEPDEQRIYTGSLRRKNSFDLRRENNLAFNSQLAANMGLVNVAATFFGMTGPKRKVGKKTERAWKRAKKDDDDWGTESEEGDGEEGGDNDEENDGDEEPRSPIKTRGKPKAAKKPRGGKGGGAKWAETAKLILLDTTGTEMGTDWKEVVDSWWTLEELWKFAMSNQPIFMGFAAVHAPQDECDIAWQAAPSVTLAFCPEFRPEKL</sequence>
<feature type="compositionally biased region" description="Acidic residues" evidence="1">
    <location>
        <begin position="441"/>
        <end position="466"/>
    </location>
</feature>
<dbReference type="Proteomes" id="UP001218218">
    <property type="component" value="Unassembled WGS sequence"/>
</dbReference>
<dbReference type="PRINTS" id="PR01217">
    <property type="entry name" value="PRICHEXTENSN"/>
</dbReference>
<reference evidence="2" key="1">
    <citation type="submission" date="2023-03" db="EMBL/GenBank/DDBJ databases">
        <title>Massive genome expansion in bonnet fungi (Mycena s.s.) driven by repeated elements and novel gene families across ecological guilds.</title>
        <authorList>
            <consortium name="Lawrence Berkeley National Laboratory"/>
            <person name="Harder C.B."/>
            <person name="Miyauchi S."/>
            <person name="Viragh M."/>
            <person name="Kuo A."/>
            <person name="Thoen E."/>
            <person name="Andreopoulos B."/>
            <person name="Lu D."/>
            <person name="Skrede I."/>
            <person name="Drula E."/>
            <person name="Henrissat B."/>
            <person name="Morin E."/>
            <person name="Kohler A."/>
            <person name="Barry K."/>
            <person name="LaButti K."/>
            <person name="Morin E."/>
            <person name="Salamov A."/>
            <person name="Lipzen A."/>
            <person name="Mereny Z."/>
            <person name="Hegedus B."/>
            <person name="Baldrian P."/>
            <person name="Stursova M."/>
            <person name="Weitz H."/>
            <person name="Taylor A."/>
            <person name="Grigoriev I.V."/>
            <person name="Nagy L.G."/>
            <person name="Martin F."/>
            <person name="Kauserud H."/>
        </authorList>
    </citation>
    <scope>NUCLEOTIDE SEQUENCE</scope>
    <source>
        <strain evidence="2">CBHHK002</strain>
    </source>
</reference>
<dbReference type="EMBL" id="JARIHO010000135">
    <property type="protein sequence ID" value="KAJ7301435.1"/>
    <property type="molecule type" value="Genomic_DNA"/>
</dbReference>
<evidence type="ECO:0000313" key="3">
    <source>
        <dbReference type="Proteomes" id="UP001218218"/>
    </source>
</evidence>
<feature type="compositionally biased region" description="Low complexity" evidence="1">
    <location>
        <begin position="283"/>
        <end position="295"/>
    </location>
</feature>
<evidence type="ECO:0000313" key="2">
    <source>
        <dbReference type="EMBL" id="KAJ7301435.1"/>
    </source>
</evidence>
<feature type="region of interest" description="Disordered" evidence="1">
    <location>
        <begin position="195"/>
        <end position="220"/>
    </location>
</feature>
<feature type="compositionally biased region" description="Basic residues" evidence="1">
    <location>
        <begin position="472"/>
        <end position="486"/>
    </location>
</feature>
<feature type="region of interest" description="Disordered" evidence="1">
    <location>
        <begin position="279"/>
        <end position="329"/>
    </location>
</feature>
<feature type="compositionally biased region" description="Basic and acidic residues" evidence="1">
    <location>
        <begin position="427"/>
        <end position="440"/>
    </location>
</feature>
<dbReference type="AlphaFoldDB" id="A0AAD6YXY0"/>
<keyword evidence="3" id="KW-1185">Reference proteome</keyword>
<evidence type="ECO:0000256" key="1">
    <source>
        <dbReference type="SAM" id="MobiDB-lite"/>
    </source>
</evidence>
<organism evidence="2 3">
    <name type="scientific">Mycena albidolilacea</name>
    <dbReference type="NCBI Taxonomy" id="1033008"/>
    <lineage>
        <taxon>Eukaryota</taxon>
        <taxon>Fungi</taxon>
        <taxon>Dikarya</taxon>
        <taxon>Basidiomycota</taxon>
        <taxon>Agaricomycotina</taxon>
        <taxon>Agaricomycetes</taxon>
        <taxon>Agaricomycetidae</taxon>
        <taxon>Agaricales</taxon>
        <taxon>Marasmiineae</taxon>
        <taxon>Mycenaceae</taxon>
        <taxon>Mycena</taxon>
    </lineage>
</organism>
<gene>
    <name evidence="2" type="ORF">DFH08DRAFT_827558</name>
</gene>
<feature type="compositionally biased region" description="Pro residues" evidence="1">
    <location>
        <begin position="200"/>
        <end position="216"/>
    </location>
</feature>
<comment type="caution">
    <text evidence="2">The sequence shown here is derived from an EMBL/GenBank/DDBJ whole genome shotgun (WGS) entry which is preliminary data.</text>
</comment>
<proteinExistence type="predicted"/>
<accession>A0AAD6YXY0</accession>
<protein>
    <submittedName>
        <fullName evidence="2">Uncharacterized protein</fullName>
    </submittedName>
</protein>
<feature type="region of interest" description="Disordered" evidence="1">
    <location>
        <begin position="232"/>
        <end position="265"/>
    </location>
</feature>